<dbReference type="Proteomes" id="UP001218629">
    <property type="component" value="Chromosome"/>
</dbReference>
<reference evidence="2 3" key="1">
    <citation type="submission" date="2022-03" db="EMBL/GenBank/DDBJ databases">
        <title>Streptomyces yunnanensis P86,complete genome.</title>
        <authorList>
            <person name="Chen S."/>
            <person name="Zhang Q."/>
        </authorList>
    </citation>
    <scope>NUCLEOTIDE SEQUENCE [LARGE SCALE GENOMIC DNA]</scope>
    <source>
        <strain evidence="2 3">P86</strain>
    </source>
</reference>
<proteinExistence type="predicted"/>
<keyword evidence="3" id="KW-1185">Reference proteome</keyword>
<dbReference type="EMBL" id="CP095749">
    <property type="protein sequence ID" value="WEB38569.1"/>
    <property type="molecule type" value="Genomic_DNA"/>
</dbReference>
<organism evidence="2 3">
    <name type="scientific">Streptomyces yunnanensis</name>
    <dbReference type="NCBI Taxonomy" id="156453"/>
    <lineage>
        <taxon>Bacteria</taxon>
        <taxon>Bacillati</taxon>
        <taxon>Actinomycetota</taxon>
        <taxon>Actinomycetes</taxon>
        <taxon>Kitasatosporales</taxon>
        <taxon>Streptomycetaceae</taxon>
        <taxon>Streptomyces</taxon>
    </lineage>
</organism>
<sequence>MQFAGVLTGSLRRNGLACAVADLVKGEGSAQDEQAVAVEGEAGIRDLTSPETGLEPPGLLRFSA</sequence>
<feature type="region of interest" description="Disordered" evidence="1">
    <location>
        <begin position="41"/>
        <end position="64"/>
    </location>
</feature>
<evidence type="ECO:0000256" key="1">
    <source>
        <dbReference type="SAM" id="MobiDB-lite"/>
    </source>
</evidence>
<name>A0ABY8A1L3_9ACTN</name>
<evidence type="ECO:0000313" key="3">
    <source>
        <dbReference type="Proteomes" id="UP001218629"/>
    </source>
</evidence>
<evidence type="ECO:0000313" key="2">
    <source>
        <dbReference type="EMBL" id="WEB38569.1"/>
    </source>
</evidence>
<protein>
    <submittedName>
        <fullName evidence="2">Uncharacterized protein</fullName>
    </submittedName>
</protein>
<dbReference type="RefSeq" id="WP_039629532.1">
    <property type="nucleotide sequence ID" value="NZ_CP095749.1"/>
</dbReference>
<accession>A0ABY8A1L3</accession>
<gene>
    <name evidence="2" type="ORF">MOV08_04145</name>
</gene>